<feature type="domain" description="SHOCT" evidence="2">
    <location>
        <begin position="104"/>
        <end position="131"/>
    </location>
</feature>
<sequence>MITAWEFGNGDVFLSMLWFFLFFIWIWLLIAVFSDIFRSDDLSGWGKGLWTVFVIVLPYLGVFVYLIARGKKMGEHAVRDAQARDDQMRAYVQNVTGSSTSTAEEIEKLAALQASGAITAEEFAAAKAKLLA</sequence>
<accession>A0ABW0N6D2</accession>
<protein>
    <submittedName>
        <fullName evidence="3">SHOCT domain-containing protein</fullName>
    </submittedName>
</protein>
<evidence type="ECO:0000313" key="4">
    <source>
        <dbReference type="Proteomes" id="UP001595956"/>
    </source>
</evidence>
<dbReference type="EMBL" id="JBHSMD010000006">
    <property type="protein sequence ID" value="MFC5494828.1"/>
    <property type="molecule type" value="Genomic_DNA"/>
</dbReference>
<name>A0ABW0N6D2_9ACTN</name>
<comment type="caution">
    <text evidence="3">The sequence shown here is derived from an EMBL/GenBank/DDBJ whole genome shotgun (WGS) entry which is preliminary data.</text>
</comment>
<dbReference type="InterPro" id="IPR018649">
    <property type="entry name" value="SHOCT"/>
</dbReference>
<keyword evidence="1" id="KW-1133">Transmembrane helix</keyword>
<dbReference type="Pfam" id="PF09851">
    <property type="entry name" value="SHOCT"/>
    <property type="match status" value="1"/>
</dbReference>
<feature type="transmembrane region" description="Helical" evidence="1">
    <location>
        <begin position="12"/>
        <end position="37"/>
    </location>
</feature>
<proteinExistence type="predicted"/>
<dbReference type="RefSeq" id="WP_345175842.1">
    <property type="nucleotide sequence ID" value="NZ_BAABFQ010000005.1"/>
</dbReference>
<reference evidence="4" key="1">
    <citation type="journal article" date="2019" name="Int. J. Syst. Evol. Microbiol.">
        <title>The Global Catalogue of Microorganisms (GCM) 10K type strain sequencing project: providing services to taxonomists for standard genome sequencing and annotation.</title>
        <authorList>
            <consortium name="The Broad Institute Genomics Platform"/>
            <consortium name="The Broad Institute Genome Sequencing Center for Infectious Disease"/>
            <person name="Wu L."/>
            <person name="Ma J."/>
        </authorList>
    </citation>
    <scope>NUCLEOTIDE SEQUENCE [LARGE SCALE GENOMIC DNA]</scope>
    <source>
        <strain evidence="4">KACC 13778</strain>
    </source>
</reference>
<dbReference type="Proteomes" id="UP001595956">
    <property type="component" value="Unassembled WGS sequence"/>
</dbReference>
<keyword evidence="1" id="KW-0812">Transmembrane</keyword>
<evidence type="ECO:0000259" key="2">
    <source>
        <dbReference type="Pfam" id="PF09851"/>
    </source>
</evidence>
<evidence type="ECO:0000256" key="1">
    <source>
        <dbReference type="SAM" id="Phobius"/>
    </source>
</evidence>
<keyword evidence="4" id="KW-1185">Reference proteome</keyword>
<organism evidence="3 4">
    <name type="scientific">Nocardioides caricicola</name>
    <dbReference type="NCBI Taxonomy" id="634770"/>
    <lineage>
        <taxon>Bacteria</taxon>
        <taxon>Bacillati</taxon>
        <taxon>Actinomycetota</taxon>
        <taxon>Actinomycetes</taxon>
        <taxon>Propionibacteriales</taxon>
        <taxon>Nocardioidaceae</taxon>
        <taxon>Nocardioides</taxon>
    </lineage>
</organism>
<evidence type="ECO:0000313" key="3">
    <source>
        <dbReference type="EMBL" id="MFC5494828.1"/>
    </source>
</evidence>
<feature type="transmembrane region" description="Helical" evidence="1">
    <location>
        <begin position="49"/>
        <end position="68"/>
    </location>
</feature>
<gene>
    <name evidence="3" type="ORF">ACFPKY_17085</name>
</gene>
<keyword evidence="1" id="KW-0472">Membrane</keyword>